<evidence type="ECO:0000313" key="3">
    <source>
        <dbReference type="Proteomes" id="UP000295281"/>
    </source>
</evidence>
<accession>A0A4R6V1J0</accession>
<feature type="region of interest" description="Disordered" evidence="1">
    <location>
        <begin position="207"/>
        <end position="226"/>
    </location>
</feature>
<name>A0A4R6V1J0_9ACTN</name>
<evidence type="ECO:0000256" key="1">
    <source>
        <dbReference type="SAM" id="MobiDB-lite"/>
    </source>
</evidence>
<gene>
    <name evidence="2" type="ORF">EV190_10679</name>
</gene>
<organism evidence="2 3">
    <name type="scientific">Actinorugispora endophytica</name>
    <dbReference type="NCBI Taxonomy" id="1605990"/>
    <lineage>
        <taxon>Bacteria</taxon>
        <taxon>Bacillati</taxon>
        <taxon>Actinomycetota</taxon>
        <taxon>Actinomycetes</taxon>
        <taxon>Streptosporangiales</taxon>
        <taxon>Nocardiopsidaceae</taxon>
        <taxon>Actinorugispora</taxon>
    </lineage>
</organism>
<dbReference type="SUPFAM" id="SSF52540">
    <property type="entry name" value="P-loop containing nucleoside triphosphate hydrolases"/>
    <property type="match status" value="1"/>
</dbReference>
<evidence type="ECO:0000313" key="2">
    <source>
        <dbReference type="EMBL" id="TDQ52441.1"/>
    </source>
</evidence>
<reference evidence="2 3" key="1">
    <citation type="submission" date="2019-03" db="EMBL/GenBank/DDBJ databases">
        <title>Genomic Encyclopedia of Type Strains, Phase IV (KMG-IV): sequencing the most valuable type-strain genomes for metagenomic binning, comparative biology and taxonomic classification.</title>
        <authorList>
            <person name="Goeker M."/>
        </authorList>
    </citation>
    <scope>NUCLEOTIDE SEQUENCE [LARGE SCALE GENOMIC DNA]</scope>
    <source>
        <strain evidence="2 3">DSM 46770</strain>
    </source>
</reference>
<dbReference type="RefSeq" id="WP_243742495.1">
    <property type="nucleotide sequence ID" value="NZ_SNYN01000006.1"/>
</dbReference>
<keyword evidence="3" id="KW-1185">Reference proteome</keyword>
<comment type="caution">
    <text evidence="2">The sequence shown here is derived from an EMBL/GenBank/DDBJ whole genome shotgun (WGS) entry which is preliminary data.</text>
</comment>
<proteinExistence type="predicted"/>
<protein>
    <submittedName>
        <fullName evidence="2">AAA domain-containing protein</fullName>
    </submittedName>
</protein>
<dbReference type="AlphaFoldDB" id="A0A4R6V1J0"/>
<sequence>MTTTLPPRLAPDTHPPGEHVLRYPRRSVVLLGGIPGAGKSTMLNRLYGLSGNETETVRTADGVRVVDSLQSRNRLTRWLGSTAYPAWRWVTHLLHYLRVLAALRRGGPVVVHETGTRGPVRRLLGLCSRLTGVELHVLLIDVDPLDARRGQAERGRMITAHSFRTHERRWRALLDACSRDPERVLPGARSLMVLDRSQAARVGRIEFGADHGGSPTGPARPWAYPG</sequence>
<dbReference type="Proteomes" id="UP000295281">
    <property type="component" value="Unassembled WGS sequence"/>
</dbReference>
<dbReference type="Gene3D" id="3.40.50.300">
    <property type="entry name" value="P-loop containing nucleotide triphosphate hydrolases"/>
    <property type="match status" value="1"/>
</dbReference>
<dbReference type="Pfam" id="PF13671">
    <property type="entry name" value="AAA_33"/>
    <property type="match status" value="1"/>
</dbReference>
<dbReference type="InterPro" id="IPR027417">
    <property type="entry name" value="P-loop_NTPase"/>
</dbReference>
<dbReference type="EMBL" id="SNYN01000006">
    <property type="protein sequence ID" value="TDQ52441.1"/>
    <property type="molecule type" value="Genomic_DNA"/>
</dbReference>